<evidence type="ECO:0000313" key="3">
    <source>
        <dbReference type="Proteomes" id="UP000008068"/>
    </source>
</evidence>
<gene>
    <name evidence="2" type="ORF">CAEBREN_19489</name>
</gene>
<proteinExistence type="predicted"/>
<dbReference type="Proteomes" id="UP000008068">
    <property type="component" value="Unassembled WGS sequence"/>
</dbReference>
<dbReference type="HOGENOM" id="CLU_666036_0_0_1"/>
<feature type="compositionally biased region" description="Polar residues" evidence="1">
    <location>
        <begin position="202"/>
        <end position="211"/>
    </location>
</feature>
<accession>G0N1J8</accession>
<feature type="compositionally biased region" description="Polar residues" evidence="1">
    <location>
        <begin position="284"/>
        <end position="297"/>
    </location>
</feature>
<feature type="compositionally biased region" description="Pro residues" evidence="1">
    <location>
        <begin position="338"/>
        <end position="354"/>
    </location>
</feature>
<dbReference type="EMBL" id="GL379827">
    <property type="protein sequence ID" value="EGT50134.1"/>
    <property type="molecule type" value="Genomic_DNA"/>
</dbReference>
<organism evidence="3">
    <name type="scientific">Caenorhabditis brenneri</name>
    <name type="common">Nematode worm</name>
    <dbReference type="NCBI Taxonomy" id="135651"/>
    <lineage>
        <taxon>Eukaryota</taxon>
        <taxon>Metazoa</taxon>
        <taxon>Ecdysozoa</taxon>
        <taxon>Nematoda</taxon>
        <taxon>Chromadorea</taxon>
        <taxon>Rhabditida</taxon>
        <taxon>Rhabditina</taxon>
        <taxon>Rhabditomorpha</taxon>
        <taxon>Rhabditoidea</taxon>
        <taxon>Rhabditidae</taxon>
        <taxon>Peloderinae</taxon>
        <taxon>Caenorhabditis</taxon>
    </lineage>
</organism>
<protein>
    <submittedName>
        <fullName evidence="2">Uncharacterized protein</fullName>
    </submittedName>
</protein>
<evidence type="ECO:0000256" key="1">
    <source>
        <dbReference type="SAM" id="MobiDB-lite"/>
    </source>
</evidence>
<name>G0N1J8_CAEBE</name>
<evidence type="ECO:0000313" key="2">
    <source>
        <dbReference type="EMBL" id="EGT50134.1"/>
    </source>
</evidence>
<dbReference type="InParanoid" id="G0N1J8"/>
<feature type="region of interest" description="Disordered" evidence="1">
    <location>
        <begin position="173"/>
        <end position="368"/>
    </location>
</feature>
<feature type="compositionally biased region" description="Low complexity" evidence="1">
    <location>
        <begin position="315"/>
        <end position="324"/>
    </location>
</feature>
<feature type="region of interest" description="Disordered" evidence="1">
    <location>
        <begin position="26"/>
        <end position="89"/>
    </location>
</feature>
<dbReference type="AlphaFoldDB" id="G0N1J8"/>
<keyword evidence="3" id="KW-1185">Reference proteome</keyword>
<sequence length="413" mass="45852">MDTEEAPRARKTCEVVVESAKKKRRAEWTRAQTAKGRKDMKKAISAPSSPLRAADHVPPRPTVQSEGDMDSFEDFPPNSTRKTWEGAVAQSERKKLGEWILVRGDKKKKGISYIFIATSTPSTPRRTVVSPASISRPRNYAQVVASPQRENYQPSHTWAQFLGAPLAKRARKSIQLGATPCPPRRSEAFSLDENSFPPIQKAPTSPQSSPKPLQDTPYRPRSSVLDSYYVEEVAPPPLKKKKDCRDLRSPLKPIPLSFDESPSEPPPSSPIASRKPSSPPASPTGSQKQAATTPTNQYGGGRKRKQARREEEVTRTSTPSTILPSTPPTASPKASAPPTSPPVAPPLAPLPPLPKHAYKNGTGPPTKDELEYFEKWTITWTDPKLYRNCPAYVEMYPYAMKLWELRKDPDLIY</sequence>
<reference evidence="3" key="1">
    <citation type="submission" date="2011-07" db="EMBL/GenBank/DDBJ databases">
        <authorList>
            <consortium name="Caenorhabditis brenneri Sequencing and Analysis Consortium"/>
            <person name="Wilson R.K."/>
        </authorList>
    </citation>
    <scope>NUCLEOTIDE SEQUENCE [LARGE SCALE GENOMIC DNA]</scope>
    <source>
        <strain evidence="3">PB2801</strain>
    </source>
</reference>